<comment type="caution">
    <text evidence="1">The sequence shown here is derived from an EMBL/GenBank/DDBJ whole genome shotgun (WGS) entry which is preliminary data.</text>
</comment>
<evidence type="ECO:0000313" key="1">
    <source>
        <dbReference type="EMBL" id="KWZ76296.1"/>
    </source>
</evidence>
<dbReference type="Proteomes" id="UP000070376">
    <property type="component" value="Unassembled WGS sequence"/>
</dbReference>
<name>A0A133K9N7_HEYCO</name>
<protein>
    <submittedName>
        <fullName evidence="1">Uncharacterized protein</fullName>
    </submittedName>
</protein>
<organism evidence="1 2">
    <name type="scientific">Heyndrickxia coagulans</name>
    <name type="common">Weizmannia coagulans</name>
    <dbReference type="NCBI Taxonomy" id="1398"/>
    <lineage>
        <taxon>Bacteria</taxon>
        <taxon>Bacillati</taxon>
        <taxon>Bacillota</taxon>
        <taxon>Bacilli</taxon>
        <taxon>Bacillales</taxon>
        <taxon>Bacillaceae</taxon>
        <taxon>Heyndrickxia</taxon>
    </lineage>
</organism>
<accession>A0A133K9N7</accession>
<dbReference type="AlphaFoldDB" id="A0A133K9N7"/>
<reference evidence="2" key="1">
    <citation type="submission" date="2016-01" db="EMBL/GenBank/DDBJ databases">
        <authorList>
            <person name="Mitreva M."/>
            <person name="Pepin K.H."/>
            <person name="Mihindukulasuriya K.A."/>
            <person name="Fulton R."/>
            <person name="Fronick C."/>
            <person name="O'Laughlin M."/>
            <person name="Miner T."/>
            <person name="Herter B."/>
            <person name="Rosa B.A."/>
            <person name="Cordes M."/>
            <person name="Tomlinson C."/>
            <person name="Wollam A."/>
            <person name="Palsikar V.B."/>
            <person name="Mardis E.R."/>
            <person name="Wilson R.K."/>
        </authorList>
    </citation>
    <scope>NUCLEOTIDE SEQUENCE [LARGE SCALE GENOMIC DNA]</scope>
    <source>
        <strain evidence="2">GED7749B</strain>
    </source>
</reference>
<sequence length="61" mass="6924">MVNGLAWIVYVTRTDKKKPRPIRNRAGTLLWENNGIMIKKVVTLMKTSKNMLNDGISSSMC</sequence>
<gene>
    <name evidence="1" type="ORF">HMPREF3213_04049</name>
</gene>
<evidence type="ECO:0000313" key="2">
    <source>
        <dbReference type="Proteomes" id="UP000070376"/>
    </source>
</evidence>
<proteinExistence type="predicted"/>
<dbReference type="EMBL" id="LRPN01000211">
    <property type="protein sequence ID" value="KWZ76296.1"/>
    <property type="molecule type" value="Genomic_DNA"/>
</dbReference>